<proteinExistence type="predicted"/>
<evidence type="ECO:0000259" key="6">
    <source>
        <dbReference type="PROSITE" id="PS51038"/>
    </source>
</evidence>
<evidence type="ECO:0000256" key="3">
    <source>
        <dbReference type="ARBA" id="ARBA00022833"/>
    </source>
</evidence>
<dbReference type="AlphaFoldDB" id="A0A6A4NTA3"/>
<gene>
    <name evidence="7" type="ORF">Lalb_Chr20g0109391</name>
</gene>
<dbReference type="InterPro" id="IPR013083">
    <property type="entry name" value="Znf_RING/FYVE/PHD"/>
</dbReference>
<evidence type="ECO:0000313" key="8">
    <source>
        <dbReference type="Proteomes" id="UP000447434"/>
    </source>
</evidence>
<dbReference type="OrthoDB" id="494865at2759"/>
<dbReference type="EMBL" id="WOCE01000020">
    <property type="protein sequence ID" value="KAE9590599.1"/>
    <property type="molecule type" value="Genomic_DNA"/>
</dbReference>
<sequence length="190" mass="22163">MPKTKPMDIISYVTIRGTNKVVRVGDCVLMRSVDGSNRLRVAQVEWIDQDDDYNMNVHLIWYCKPEESYGGRRQFHGARELFLTDQYSAQSADTIHGKCNVHSFENYNELRNINAWDYYSRFHYSVSTGVFTPDQIRVYCKCELPQNPDEFMLQCKVCKDWFHPLCVGLSIGYARRLENYVCSECPSDEA</sequence>
<dbReference type="GO" id="GO:0008270">
    <property type="term" value="F:zinc ion binding"/>
    <property type="evidence" value="ECO:0007669"/>
    <property type="project" value="UniProtKB-KW"/>
</dbReference>
<dbReference type="Gene3D" id="3.30.40.10">
    <property type="entry name" value="Zinc/RING finger domain, C3HC4 (zinc finger)"/>
    <property type="match status" value="1"/>
</dbReference>
<keyword evidence="8" id="KW-1185">Reference proteome</keyword>
<reference evidence="8" key="1">
    <citation type="journal article" date="2020" name="Nat. Commun.">
        <title>Genome sequence of the cluster root forming white lupin.</title>
        <authorList>
            <person name="Hufnagel B."/>
            <person name="Marques A."/>
            <person name="Soriano A."/>
            <person name="Marques L."/>
            <person name="Divol F."/>
            <person name="Doumas P."/>
            <person name="Sallet E."/>
            <person name="Mancinotti D."/>
            <person name="Carrere S."/>
            <person name="Marande W."/>
            <person name="Arribat S."/>
            <person name="Keller J."/>
            <person name="Huneau C."/>
            <person name="Blein T."/>
            <person name="Aime D."/>
            <person name="Laguerre M."/>
            <person name="Taylor J."/>
            <person name="Schubert V."/>
            <person name="Nelson M."/>
            <person name="Geu-Flores F."/>
            <person name="Crespi M."/>
            <person name="Gallardo-Guerrero K."/>
            <person name="Delaux P.-M."/>
            <person name="Salse J."/>
            <person name="Berges H."/>
            <person name="Guyot R."/>
            <person name="Gouzy J."/>
            <person name="Peret B."/>
        </authorList>
    </citation>
    <scope>NUCLEOTIDE SEQUENCE [LARGE SCALE GENOMIC DNA]</scope>
    <source>
        <strain evidence="8">cv. Amiga</strain>
    </source>
</reference>
<dbReference type="GO" id="GO:0003682">
    <property type="term" value="F:chromatin binding"/>
    <property type="evidence" value="ECO:0007669"/>
    <property type="project" value="InterPro"/>
</dbReference>
<feature type="domain" description="BAH" evidence="6">
    <location>
        <begin position="20"/>
        <end position="135"/>
    </location>
</feature>
<dbReference type="Pfam" id="PF01426">
    <property type="entry name" value="BAH"/>
    <property type="match status" value="1"/>
</dbReference>
<dbReference type="SMART" id="SM00439">
    <property type="entry name" value="BAH"/>
    <property type="match status" value="1"/>
</dbReference>
<dbReference type="PROSITE" id="PS51038">
    <property type="entry name" value="BAH"/>
    <property type="match status" value="1"/>
</dbReference>
<organism evidence="7 8">
    <name type="scientific">Lupinus albus</name>
    <name type="common">White lupine</name>
    <name type="synonym">Lupinus termis</name>
    <dbReference type="NCBI Taxonomy" id="3870"/>
    <lineage>
        <taxon>Eukaryota</taxon>
        <taxon>Viridiplantae</taxon>
        <taxon>Streptophyta</taxon>
        <taxon>Embryophyta</taxon>
        <taxon>Tracheophyta</taxon>
        <taxon>Spermatophyta</taxon>
        <taxon>Magnoliopsida</taxon>
        <taxon>eudicotyledons</taxon>
        <taxon>Gunneridae</taxon>
        <taxon>Pentapetalae</taxon>
        <taxon>rosids</taxon>
        <taxon>fabids</taxon>
        <taxon>Fabales</taxon>
        <taxon>Fabaceae</taxon>
        <taxon>Papilionoideae</taxon>
        <taxon>50 kb inversion clade</taxon>
        <taxon>genistoids sensu lato</taxon>
        <taxon>core genistoids</taxon>
        <taxon>Genisteae</taxon>
        <taxon>Lupinus</taxon>
    </lineage>
</organism>
<dbReference type="PANTHER" id="PTHR46364">
    <property type="entry name" value="OS08G0421900 PROTEIN"/>
    <property type="match status" value="1"/>
</dbReference>
<accession>A0A6A4NTA3</accession>
<keyword evidence="1" id="KW-0479">Metal-binding</keyword>
<protein>
    <submittedName>
        <fullName evidence="7">Putative chromatin regulator PHD family</fullName>
    </submittedName>
</protein>
<keyword evidence="3" id="KW-0862">Zinc</keyword>
<dbReference type="PROSITE" id="PS50016">
    <property type="entry name" value="ZF_PHD_2"/>
    <property type="match status" value="1"/>
</dbReference>
<dbReference type="InterPro" id="IPR011011">
    <property type="entry name" value="Znf_FYVE_PHD"/>
</dbReference>
<dbReference type="SMART" id="SM00249">
    <property type="entry name" value="PHD"/>
    <property type="match status" value="1"/>
</dbReference>
<name>A0A6A4NTA3_LUPAL</name>
<evidence type="ECO:0000313" key="7">
    <source>
        <dbReference type="EMBL" id="KAE9590599.1"/>
    </source>
</evidence>
<evidence type="ECO:0000256" key="4">
    <source>
        <dbReference type="PROSITE-ProRule" id="PRU00146"/>
    </source>
</evidence>
<dbReference type="InterPro" id="IPR043151">
    <property type="entry name" value="BAH_sf"/>
</dbReference>
<dbReference type="PROSITE" id="PS01359">
    <property type="entry name" value="ZF_PHD_1"/>
    <property type="match status" value="1"/>
</dbReference>
<keyword evidence="2 4" id="KW-0863">Zinc-finger</keyword>
<dbReference type="Gene3D" id="2.30.30.490">
    <property type="match status" value="1"/>
</dbReference>
<dbReference type="InterPro" id="IPR019786">
    <property type="entry name" value="Zinc_finger_PHD-type_CS"/>
</dbReference>
<dbReference type="InterPro" id="IPR019787">
    <property type="entry name" value="Znf_PHD-finger"/>
</dbReference>
<evidence type="ECO:0000256" key="2">
    <source>
        <dbReference type="ARBA" id="ARBA00022771"/>
    </source>
</evidence>
<comment type="caution">
    <text evidence="7">The sequence shown here is derived from an EMBL/GenBank/DDBJ whole genome shotgun (WGS) entry which is preliminary data.</text>
</comment>
<evidence type="ECO:0000259" key="5">
    <source>
        <dbReference type="PROSITE" id="PS50016"/>
    </source>
</evidence>
<dbReference type="Pfam" id="PF00628">
    <property type="entry name" value="PHD"/>
    <property type="match status" value="1"/>
</dbReference>
<dbReference type="InterPro" id="IPR001965">
    <property type="entry name" value="Znf_PHD"/>
</dbReference>
<dbReference type="Proteomes" id="UP000447434">
    <property type="component" value="Chromosome 20"/>
</dbReference>
<dbReference type="InterPro" id="IPR001025">
    <property type="entry name" value="BAH_dom"/>
</dbReference>
<evidence type="ECO:0000256" key="1">
    <source>
        <dbReference type="ARBA" id="ARBA00022723"/>
    </source>
</evidence>
<feature type="domain" description="PHD-type" evidence="5">
    <location>
        <begin position="137"/>
        <end position="188"/>
    </location>
</feature>
<dbReference type="SUPFAM" id="SSF57903">
    <property type="entry name" value="FYVE/PHD zinc finger"/>
    <property type="match status" value="1"/>
</dbReference>